<comment type="caution">
    <text evidence="1">The sequence shown here is derived from an EMBL/GenBank/DDBJ whole genome shotgun (WGS) entry which is preliminary data.</text>
</comment>
<evidence type="ECO:0000313" key="2">
    <source>
        <dbReference type="Proteomes" id="UP000886998"/>
    </source>
</evidence>
<proteinExistence type="predicted"/>
<accession>A0A8X7CH48</accession>
<organism evidence="1 2">
    <name type="scientific">Trichonephila inaurata madagascariensis</name>
    <dbReference type="NCBI Taxonomy" id="2747483"/>
    <lineage>
        <taxon>Eukaryota</taxon>
        <taxon>Metazoa</taxon>
        <taxon>Ecdysozoa</taxon>
        <taxon>Arthropoda</taxon>
        <taxon>Chelicerata</taxon>
        <taxon>Arachnida</taxon>
        <taxon>Araneae</taxon>
        <taxon>Araneomorphae</taxon>
        <taxon>Entelegynae</taxon>
        <taxon>Araneoidea</taxon>
        <taxon>Nephilidae</taxon>
        <taxon>Trichonephila</taxon>
        <taxon>Trichonephila inaurata</taxon>
    </lineage>
</organism>
<gene>
    <name evidence="1" type="ORF">TNIN_162971</name>
</gene>
<sequence length="81" mass="8889">MSYLSERMVTLPLSPIVEGYATQKKALLLSTHKSAFINTVIHQKGDSVNMRRSCHHRNGISVTGVSGCRSDFPSLSGNQLE</sequence>
<dbReference type="Proteomes" id="UP000886998">
    <property type="component" value="Unassembled WGS sequence"/>
</dbReference>
<evidence type="ECO:0000313" key="1">
    <source>
        <dbReference type="EMBL" id="GFY68778.1"/>
    </source>
</evidence>
<name>A0A8X7CH48_9ARAC</name>
<dbReference type="AlphaFoldDB" id="A0A8X7CH48"/>
<dbReference type="EMBL" id="BMAV01017247">
    <property type="protein sequence ID" value="GFY68778.1"/>
    <property type="molecule type" value="Genomic_DNA"/>
</dbReference>
<keyword evidence="2" id="KW-1185">Reference proteome</keyword>
<reference evidence="1" key="1">
    <citation type="submission" date="2020-08" db="EMBL/GenBank/DDBJ databases">
        <title>Multicomponent nature underlies the extraordinary mechanical properties of spider dragline silk.</title>
        <authorList>
            <person name="Kono N."/>
            <person name="Nakamura H."/>
            <person name="Mori M."/>
            <person name="Yoshida Y."/>
            <person name="Ohtoshi R."/>
            <person name="Malay A.D."/>
            <person name="Moran D.A.P."/>
            <person name="Tomita M."/>
            <person name="Numata K."/>
            <person name="Arakawa K."/>
        </authorList>
    </citation>
    <scope>NUCLEOTIDE SEQUENCE</scope>
</reference>
<protein>
    <submittedName>
        <fullName evidence="1">Uncharacterized protein</fullName>
    </submittedName>
</protein>